<dbReference type="SUPFAM" id="SSF55874">
    <property type="entry name" value="ATPase domain of HSP90 chaperone/DNA topoisomerase II/histidine kinase"/>
    <property type="match status" value="1"/>
</dbReference>
<dbReference type="EMBL" id="VYKL01000019">
    <property type="protein sequence ID" value="KAA9023592.1"/>
    <property type="molecule type" value="Genomic_DNA"/>
</dbReference>
<dbReference type="EC" id="2.7.13.3" evidence="2"/>
<proteinExistence type="predicted"/>
<dbReference type="PANTHER" id="PTHR43065:SF34">
    <property type="entry name" value="SPORULATION KINASE A"/>
    <property type="match status" value="1"/>
</dbReference>
<dbReference type="Pfam" id="PF02518">
    <property type="entry name" value="HATPase_c"/>
    <property type="match status" value="1"/>
</dbReference>
<protein>
    <recommendedName>
        <fullName evidence="2">histidine kinase</fullName>
        <ecNumber evidence="2">2.7.13.3</ecNumber>
    </recommendedName>
</protein>
<reference evidence="10 11" key="1">
    <citation type="submission" date="2019-09" db="EMBL/GenBank/DDBJ databases">
        <title>Whole genome sequences of isolates from the Mars Exploration Rovers.</title>
        <authorList>
            <person name="Seuylemezian A."/>
            <person name="Vaishampayan P."/>
        </authorList>
    </citation>
    <scope>NUCLEOTIDE SEQUENCE [LARGE SCALE GENOMIC DNA]</scope>
    <source>
        <strain evidence="10 11">MER_TA_151</strain>
    </source>
</reference>
<dbReference type="Pfam" id="PF00512">
    <property type="entry name" value="HisKA"/>
    <property type="match status" value="1"/>
</dbReference>
<name>A0A5J5HRY6_9BACI</name>
<dbReference type="InterPro" id="IPR003661">
    <property type="entry name" value="HisK_dim/P_dom"/>
</dbReference>
<dbReference type="Gene3D" id="3.30.565.10">
    <property type="entry name" value="Histidine kinase-like ATPase, C-terminal domain"/>
    <property type="match status" value="1"/>
</dbReference>
<gene>
    <name evidence="10" type="ORF">F4V44_13090</name>
</gene>
<evidence type="ECO:0000256" key="4">
    <source>
        <dbReference type="ARBA" id="ARBA00022679"/>
    </source>
</evidence>
<dbReference type="AlphaFoldDB" id="A0A5J5HRY6"/>
<dbReference type="InterPro" id="IPR005467">
    <property type="entry name" value="His_kinase_dom"/>
</dbReference>
<evidence type="ECO:0000256" key="1">
    <source>
        <dbReference type="ARBA" id="ARBA00000085"/>
    </source>
</evidence>
<evidence type="ECO:0000256" key="6">
    <source>
        <dbReference type="ARBA" id="ARBA00022777"/>
    </source>
</evidence>
<keyword evidence="4" id="KW-0808">Transferase</keyword>
<dbReference type="SMART" id="SM00388">
    <property type="entry name" value="HisKA"/>
    <property type="match status" value="1"/>
</dbReference>
<keyword evidence="7" id="KW-0067">ATP-binding</keyword>
<comment type="catalytic activity">
    <reaction evidence="1">
        <text>ATP + protein L-histidine = ADP + protein N-phospho-L-histidine.</text>
        <dbReference type="EC" id="2.7.13.3"/>
    </reaction>
</comment>
<dbReference type="RefSeq" id="WP_150440469.1">
    <property type="nucleotide sequence ID" value="NZ_VYKL01000019.1"/>
</dbReference>
<dbReference type="CDD" id="cd00082">
    <property type="entry name" value="HisKA"/>
    <property type="match status" value="1"/>
</dbReference>
<dbReference type="PROSITE" id="PS50109">
    <property type="entry name" value="HIS_KIN"/>
    <property type="match status" value="1"/>
</dbReference>
<sequence>MIRTNEFQSESLTIEIGETNFAKEQLFDIRKHAAELAHEIRNPLTTIQGFLELLKPTLQDMGRGEYADIALNEIERVNDIINHFLNDIKRNQCNKELLSINEILINIVRLFESESKVKNIELLTDFSEEDIQISIDKNALKQVLINLIKNAIEAIEENCTHTGFITIRTEKNEQQVFIHIIDNGCGMSSDTINQLFTPFYTTKTNGTGIGLSVCKDIIDYYKGTISIVTDQNKGSKITVALPLHNENH</sequence>
<dbReference type="PANTHER" id="PTHR43065">
    <property type="entry name" value="SENSOR HISTIDINE KINASE"/>
    <property type="match status" value="1"/>
</dbReference>
<dbReference type="PRINTS" id="PR00344">
    <property type="entry name" value="BCTRLSENSOR"/>
</dbReference>
<evidence type="ECO:0000313" key="10">
    <source>
        <dbReference type="EMBL" id="KAA9023592.1"/>
    </source>
</evidence>
<dbReference type="GO" id="GO:0005524">
    <property type="term" value="F:ATP binding"/>
    <property type="evidence" value="ECO:0007669"/>
    <property type="project" value="UniProtKB-KW"/>
</dbReference>
<evidence type="ECO:0000259" key="9">
    <source>
        <dbReference type="PROSITE" id="PS50109"/>
    </source>
</evidence>
<dbReference type="SUPFAM" id="SSF47384">
    <property type="entry name" value="Homodimeric domain of signal transducing histidine kinase"/>
    <property type="match status" value="1"/>
</dbReference>
<dbReference type="Gene3D" id="1.10.287.130">
    <property type="match status" value="1"/>
</dbReference>
<dbReference type="GO" id="GO:0000155">
    <property type="term" value="F:phosphorelay sensor kinase activity"/>
    <property type="evidence" value="ECO:0007669"/>
    <property type="project" value="InterPro"/>
</dbReference>
<dbReference type="InterPro" id="IPR036890">
    <property type="entry name" value="HATPase_C_sf"/>
</dbReference>
<dbReference type="OrthoDB" id="9815750at2"/>
<evidence type="ECO:0000256" key="8">
    <source>
        <dbReference type="ARBA" id="ARBA00023012"/>
    </source>
</evidence>
<dbReference type="InterPro" id="IPR003594">
    <property type="entry name" value="HATPase_dom"/>
</dbReference>
<evidence type="ECO:0000313" key="11">
    <source>
        <dbReference type="Proteomes" id="UP000326671"/>
    </source>
</evidence>
<comment type="caution">
    <text evidence="10">The sequence shown here is derived from an EMBL/GenBank/DDBJ whole genome shotgun (WGS) entry which is preliminary data.</text>
</comment>
<keyword evidence="6 10" id="KW-0418">Kinase</keyword>
<evidence type="ECO:0000256" key="5">
    <source>
        <dbReference type="ARBA" id="ARBA00022741"/>
    </source>
</evidence>
<dbReference type="Proteomes" id="UP000326671">
    <property type="component" value="Unassembled WGS sequence"/>
</dbReference>
<organism evidence="10 11">
    <name type="scientific">Niallia endozanthoxylica</name>
    <dbReference type="NCBI Taxonomy" id="2036016"/>
    <lineage>
        <taxon>Bacteria</taxon>
        <taxon>Bacillati</taxon>
        <taxon>Bacillota</taxon>
        <taxon>Bacilli</taxon>
        <taxon>Bacillales</taxon>
        <taxon>Bacillaceae</taxon>
        <taxon>Niallia</taxon>
    </lineage>
</organism>
<accession>A0A5J5HRY6</accession>
<evidence type="ECO:0000256" key="7">
    <source>
        <dbReference type="ARBA" id="ARBA00022840"/>
    </source>
</evidence>
<dbReference type="SMART" id="SM00387">
    <property type="entry name" value="HATPase_c"/>
    <property type="match status" value="1"/>
</dbReference>
<keyword evidence="3" id="KW-0597">Phosphoprotein</keyword>
<keyword evidence="11" id="KW-1185">Reference proteome</keyword>
<evidence type="ECO:0000256" key="3">
    <source>
        <dbReference type="ARBA" id="ARBA00022553"/>
    </source>
</evidence>
<dbReference type="InterPro" id="IPR036097">
    <property type="entry name" value="HisK_dim/P_sf"/>
</dbReference>
<dbReference type="InterPro" id="IPR004358">
    <property type="entry name" value="Sig_transdc_His_kin-like_C"/>
</dbReference>
<keyword evidence="5" id="KW-0547">Nucleotide-binding</keyword>
<feature type="domain" description="Histidine kinase" evidence="9">
    <location>
        <begin position="35"/>
        <end position="245"/>
    </location>
</feature>
<keyword evidence="8" id="KW-0902">Two-component regulatory system</keyword>
<evidence type="ECO:0000256" key="2">
    <source>
        <dbReference type="ARBA" id="ARBA00012438"/>
    </source>
</evidence>